<dbReference type="Gramene" id="Pp3c2_4350V3.1">
    <property type="protein sequence ID" value="PAC:32932990.CDS.1"/>
    <property type="gene ID" value="Pp3c2_4350"/>
</dbReference>
<gene>
    <name evidence="1" type="ORF">PHYPA_002198</name>
</gene>
<sequence length="78" mass="8955">MRTVVCTEWVEVASVFQAGRAHGRVEDVDCFKRERAAVASDCVNVDLFPDTSSIRVLETYTALFRATRMRGWFRKALR</sequence>
<dbReference type="AlphaFoldDB" id="A0A2K1L055"/>
<evidence type="ECO:0000313" key="1">
    <source>
        <dbReference type="EMBL" id="PNR59407.1"/>
    </source>
</evidence>
<dbReference type="Proteomes" id="UP000006727">
    <property type="component" value="Chromosome 2"/>
</dbReference>
<dbReference type="PaxDb" id="3218-PP1S7_218V6.1"/>
<dbReference type="EnsemblPlants" id="Pp3c2_4350V3.1">
    <property type="protein sequence ID" value="PAC:32932990.CDS.1"/>
    <property type="gene ID" value="Pp3c2_4350"/>
</dbReference>
<dbReference type="EMBL" id="ABEU02000002">
    <property type="protein sequence ID" value="PNR59407.1"/>
    <property type="molecule type" value="Genomic_DNA"/>
</dbReference>
<accession>A0A2K1L055</accession>
<reference evidence="1 3" key="2">
    <citation type="journal article" date="2018" name="Plant J.">
        <title>The Physcomitrella patens chromosome-scale assembly reveals moss genome structure and evolution.</title>
        <authorList>
            <person name="Lang D."/>
            <person name="Ullrich K.K."/>
            <person name="Murat F."/>
            <person name="Fuchs J."/>
            <person name="Jenkins J."/>
            <person name="Haas F.B."/>
            <person name="Piednoel M."/>
            <person name="Gundlach H."/>
            <person name="Van Bel M."/>
            <person name="Meyberg R."/>
            <person name="Vives C."/>
            <person name="Morata J."/>
            <person name="Symeonidi A."/>
            <person name="Hiss M."/>
            <person name="Muchero W."/>
            <person name="Kamisugi Y."/>
            <person name="Saleh O."/>
            <person name="Blanc G."/>
            <person name="Decker E.L."/>
            <person name="van Gessel N."/>
            <person name="Grimwood J."/>
            <person name="Hayes R.D."/>
            <person name="Graham S.W."/>
            <person name="Gunter L.E."/>
            <person name="McDaniel S.F."/>
            <person name="Hoernstein S.N.W."/>
            <person name="Larsson A."/>
            <person name="Li F.W."/>
            <person name="Perroud P.F."/>
            <person name="Phillips J."/>
            <person name="Ranjan P."/>
            <person name="Rokshar D.S."/>
            <person name="Rothfels C.J."/>
            <person name="Schneider L."/>
            <person name="Shu S."/>
            <person name="Stevenson D.W."/>
            <person name="Thummler F."/>
            <person name="Tillich M."/>
            <person name="Villarreal Aguilar J.C."/>
            <person name="Widiez T."/>
            <person name="Wong G.K."/>
            <person name="Wymore A."/>
            <person name="Zhang Y."/>
            <person name="Zimmer A.D."/>
            <person name="Quatrano R.S."/>
            <person name="Mayer K.F.X."/>
            <person name="Goodstein D."/>
            <person name="Casacuberta J.M."/>
            <person name="Vandepoele K."/>
            <person name="Reski R."/>
            <person name="Cuming A.C."/>
            <person name="Tuskan G.A."/>
            <person name="Maumus F."/>
            <person name="Salse J."/>
            <person name="Schmutz J."/>
            <person name="Rensing S.A."/>
        </authorList>
    </citation>
    <scope>NUCLEOTIDE SEQUENCE [LARGE SCALE GENOMIC DNA]</scope>
    <source>
        <strain evidence="2 3">cv. Gransden 2004</strain>
    </source>
</reference>
<protein>
    <submittedName>
        <fullName evidence="1 2">Uncharacterized protein</fullName>
    </submittedName>
</protein>
<proteinExistence type="predicted"/>
<evidence type="ECO:0000313" key="2">
    <source>
        <dbReference type="EnsemblPlants" id="PAC:32932990.CDS.1"/>
    </source>
</evidence>
<organism evidence="1">
    <name type="scientific">Physcomitrium patens</name>
    <name type="common">Spreading-leaved earth moss</name>
    <name type="synonym">Physcomitrella patens</name>
    <dbReference type="NCBI Taxonomy" id="3218"/>
    <lineage>
        <taxon>Eukaryota</taxon>
        <taxon>Viridiplantae</taxon>
        <taxon>Streptophyta</taxon>
        <taxon>Embryophyta</taxon>
        <taxon>Bryophyta</taxon>
        <taxon>Bryophytina</taxon>
        <taxon>Bryopsida</taxon>
        <taxon>Funariidae</taxon>
        <taxon>Funariales</taxon>
        <taxon>Funariaceae</taxon>
        <taxon>Physcomitrium</taxon>
    </lineage>
</organism>
<name>A0A2K1L055_PHYPA</name>
<dbReference type="InParanoid" id="A0A2K1L055"/>
<keyword evidence="3" id="KW-1185">Reference proteome</keyword>
<reference evidence="1 3" key="1">
    <citation type="journal article" date="2008" name="Science">
        <title>The Physcomitrella genome reveals evolutionary insights into the conquest of land by plants.</title>
        <authorList>
            <person name="Rensing S."/>
            <person name="Lang D."/>
            <person name="Zimmer A."/>
            <person name="Terry A."/>
            <person name="Salamov A."/>
            <person name="Shapiro H."/>
            <person name="Nishiyama T."/>
            <person name="Perroud P.-F."/>
            <person name="Lindquist E."/>
            <person name="Kamisugi Y."/>
            <person name="Tanahashi T."/>
            <person name="Sakakibara K."/>
            <person name="Fujita T."/>
            <person name="Oishi K."/>
            <person name="Shin-I T."/>
            <person name="Kuroki Y."/>
            <person name="Toyoda A."/>
            <person name="Suzuki Y."/>
            <person name="Hashimoto A."/>
            <person name="Yamaguchi K."/>
            <person name="Sugano A."/>
            <person name="Kohara Y."/>
            <person name="Fujiyama A."/>
            <person name="Anterola A."/>
            <person name="Aoki S."/>
            <person name="Ashton N."/>
            <person name="Barbazuk W.B."/>
            <person name="Barker E."/>
            <person name="Bennetzen J."/>
            <person name="Bezanilla M."/>
            <person name="Blankenship R."/>
            <person name="Cho S.H."/>
            <person name="Dutcher S."/>
            <person name="Estelle M."/>
            <person name="Fawcett J.A."/>
            <person name="Gundlach H."/>
            <person name="Hanada K."/>
            <person name="Heyl A."/>
            <person name="Hicks K.A."/>
            <person name="Hugh J."/>
            <person name="Lohr M."/>
            <person name="Mayer K."/>
            <person name="Melkozernov A."/>
            <person name="Murata T."/>
            <person name="Nelson D."/>
            <person name="Pils B."/>
            <person name="Prigge M."/>
            <person name="Reiss B."/>
            <person name="Renner T."/>
            <person name="Rombauts S."/>
            <person name="Rushton P."/>
            <person name="Sanderfoot A."/>
            <person name="Schween G."/>
            <person name="Shiu S.-H."/>
            <person name="Stueber K."/>
            <person name="Theodoulou F.L."/>
            <person name="Tu H."/>
            <person name="Van de Peer Y."/>
            <person name="Verrier P.J."/>
            <person name="Waters E."/>
            <person name="Wood A."/>
            <person name="Yang L."/>
            <person name="Cove D."/>
            <person name="Cuming A."/>
            <person name="Hasebe M."/>
            <person name="Lucas S."/>
            <person name="Mishler D.B."/>
            <person name="Reski R."/>
            <person name="Grigoriev I."/>
            <person name="Quatrano R.S."/>
            <person name="Boore J.L."/>
        </authorList>
    </citation>
    <scope>NUCLEOTIDE SEQUENCE [LARGE SCALE GENOMIC DNA]</scope>
    <source>
        <strain evidence="2 3">cv. Gransden 2004</strain>
    </source>
</reference>
<reference evidence="2" key="3">
    <citation type="submission" date="2020-12" db="UniProtKB">
        <authorList>
            <consortium name="EnsemblPlants"/>
        </authorList>
    </citation>
    <scope>IDENTIFICATION</scope>
</reference>
<evidence type="ECO:0000313" key="3">
    <source>
        <dbReference type="Proteomes" id="UP000006727"/>
    </source>
</evidence>